<evidence type="ECO:0000256" key="2">
    <source>
        <dbReference type="ARBA" id="ARBA00023125"/>
    </source>
</evidence>
<keyword evidence="1" id="KW-0805">Transcription regulation</keyword>
<evidence type="ECO:0000313" key="7">
    <source>
        <dbReference type="Proteomes" id="UP001221302"/>
    </source>
</evidence>
<dbReference type="GO" id="GO:0003677">
    <property type="term" value="F:DNA binding"/>
    <property type="evidence" value="ECO:0007669"/>
    <property type="project" value="UniProtKB-UniRule"/>
</dbReference>
<dbReference type="PROSITE" id="PS50977">
    <property type="entry name" value="HTH_TETR_2"/>
    <property type="match status" value="1"/>
</dbReference>
<dbReference type="Gene3D" id="1.10.357.10">
    <property type="entry name" value="Tetracycline Repressor, domain 2"/>
    <property type="match status" value="1"/>
</dbReference>
<evidence type="ECO:0000313" key="6">
    <source>
        <dbReference type="EMBL" id="MDF1613229.1"/>
    </source>
</evidence>
<keyword evidence="2 4" id="KW-0238">DNA-binding</keyword>
<keyword evidence="7" id="KW-1185">Reference proteome</keyword>
<comment type="caution">
    <text evidence="6">The sequence shown here is derived from an EMBL/GenBank/DDBJ whole genome shotgun (WGS) entry which is preliminary data.</text>
</comment>
<dbReference type="RefSeq" id="WP_321537002.1">
    <property type="nucleotide sequence ID" value="NZ_JARGDL010000032.1"/>
</dbReference>
<dbReference type="Proteomes" id="UP001221302">
    <property type="component" value="Unassembled WGS sequence"/>
</dbReference>
<reference evidence="6" key="1">
    <citation type="submission" date="2023-03" db="EMBL/GenBank/DDBJ databases">
        <title>Stygiobacter electus gen. nov., sp. nov., facultatively anaerobic thermotolerant bacterium of the class Ignavibacteria from a well of Yessentuki mineral water deposit.</title>
        <authorList>
            <person name="Podosokorskaya O.A."/>
            <person name="Elcheninov A.G."/>
            <person name="Petrova N.F."/>
            <person name="Zavarzina D.G."/>
            <person name="Kublanov I.V."/>
            <person name="Merkel A.Y."/>
        </authorList>
    </citation>
    <scope>NUCLEOTIDE SEQUENCE</scope>
    <source>
        <strain evidence="6">09-Me</strain>
    </source>
</reference>
<dbReference type="PANTHER" id="PTHR47506">
    <property type="entry name" value="TRANSCRIPTIONAL REGULATORY PROTEIN"/>
    <property type="match status" value="1"/>
</dbReference>
<dbReference type="InterPro" id="IPR001647">
    <property type="entry name" value="HTH_TetR"/>
</dbReference>
<proteinExistence type="predicted"/>
<dbReference type="InterPro" id="IPR009057">
    <property type="entry name" value="Homeodomain-like_sf"/>
</dbReference>
<dbReference type="InterPro" id="IPR036271">
    <property type="entry name" value="Tet_transcr_reg_TetR-rel_C_sf"/>
</dbReference>
<dbReference type="SUPFAM" id="SSF46689">
    <property type="entry name" value="Homeodomain-like"/>
    <property type="match status" value="1"/>
</dbReference>
<sequence>MNTKEQIIQLADCFIREKGFNAFSFYDISNKIEIKTASIHYHFPTKSDLGVAVIEYHIEKLNKVINDNKLTSPMDKLDRFFSIYKKIKNENKVCLVGSLATDFNTLDEKVKKKLKEFSEIMLSWVSEFLEDGRKKDIFDFEGESRTKALMIISNMLAIVQLSRLTTQNDFEVVKKSIQRELIK</sequence>
<feature type="domain" description="HTH tetR-type" evidence="5">
    <location>
        <begin position="1"/>
        <end position="61"/>
    </location>
</feature>
<dbReference type="AlphaFoldDB" id="A0AAE3P2I3"/>
<evidence type="ECO:0000259" key="5">
    <source>
        <dbReference type="PROSITE" id="PS50977"/>
    </source>
</evidence>
<protein>
    <submittedName>
        <fullName evidence="6">TetR/AcrR family transcriptional regulator</fullName>
    </submittedName>
</protein>
<feature type="DNA-binding region" description="H-T-H motif" evidence="4">
    <location>
        <begin position="24"/>
        <end position="43"/>
    </location>
</feature>
<dbReference type="PANTHER" id="PTHR47506:SF1">
    <property type="entry name" value="HTH-TYPE TRANSCRIPTIONAL REGULATOR YJDC"/>
    <property type="match status" value="1"/>
</dbReference>
<dbReference type="Pfam" id="PF00440">
    <property type="entry name" value="TetR_N"/>
    <property type="match status" value="1"/>
</dbReference>
<keyword evidence="3" id="KW-0804">Transcription</keyword>
<evidence type="ECO:0000256" key="4">
    <source>
        <dbReference type="PROSITE-ProRule" id="PRU00335"/>
    </source>
</evidence>
<organism evidence="6 7">
    <name type="scientific">Stygiobacter electus</name>
    <dbReference type="NCBI Taxonomy" id="3032292"/>
    <lineage>
        <taxon>Bacteria</taxon>
        <taxon>Pseudomonadati</taxon>
        <taxon>Ignavibacteriota</taxon>
        <taxon>Ignavibacteria</taxon>
        <taxon>Ignavibacteriales</taxon>
        <taxon>Melioribacteraceae</taxon>
        <taxon>Stygiobacter</taxon>
    </lineage>
</organism>
<dbReference type="SUPFAM" id="SSF48498">
    <property type="entry name" value="Tetracyclin repressor-like, C-terminal domain"/>
    <property type="match status" value="1"/>
</dbReference>
<evidence type="ECO:0000256" key="1">
    <source>
        <dbReference type="ARBA" id="ARBA00023015"/>
    </source>
</evidence>
<name>A0AAE3P2I3_9BACT</name>
<dbReference type="EMBL" id="JARGDL010000032">
    <property type="protein sequence ID" value="MDF1613229.1"/>
    <property type="molecule type" value="Genomic_DNA"/>
</dbReference>
<accession>A0AAE3P2I3</accession>
<gene>
    <name evidence="6" type="ORF">P0M35_13785</name>
</gene>
<evidence type="ECO:0000256" key="3">
    <source>
        <dbReference type="ARBA" id="ARBA00023163"/>
    </source>
</evidence>